<dbReference type="EMBL" id="OZ035842">
    <property type="protein sequence ID" value="CAL1595543.1"/>
    <property type="molecule type" value="Genomic_DNA"/>
</dbReference>
<dbReference type="AlphaFoldDB" id="A0AAV2KZL9"/>
<protein>
    <submittedName>
        <fullName evidence="1">Uncharacterized protein</fullName>
    </submittedName>
</protein>
<accession>A0AAV2KZL9</accession>
<dbReference type="Proteomes" id="UP001497482">
    <property type="component" value="Chromosome 20"/>
</dbReference>
<sequence length="79" mass="8236">MDLHYPYISLRHHAADGSGVGFEGGGGEGFVTPAGNGVSVPFRGKSLPSSLQSKLGTKSPLPNTQCRELCLAKPTIVQL</sequence>
<organism evidence="1 2">
    <name type="scientific">Knipowitschia caucasica</name>
    <name type="common">Caucasian dwarf goby</name>
    <name type="synonym">Pomatoschistus caucasicus</name>
    <dbReference type="NCBI Taxonomy" id="637954"/>
    <lineage>
        <taxon>Eukaryota</taxon>
        <taxon>Metazoa</taxon>
        <taxon>Chordata</taxon>
        <taxon>Craniata</taxon>
        <taxon>Vertebrata</taxon>
        <taxon>Euteleostomi</taxon>
        <taxon>Actinopterygii</taxon>
        <taxon>Neopterygii</taxon>
        <taxon>Teleostei</taxon>
        <taxon>Neoteleostei</taxon>
        <taxon>Acanthomorphata</taxon>
        <taxon>Gobiaria</taxon>
        <taxon>Gobiiformes</taxon>
        <taxon>Gobioidei</taxon>
        <taxon>Gobiidae</taxon>
        <taxon>Gobiinae</taxon>
        <taxon>Knipowitschia</taxon>
    </lineage>
</organism>
<name>A0AAV2KZL9_KNICA</name>
<evidence type="ECO:0000313" key="1">
    <source>
        <dbReference type="EMBL" id="CAL1595543.1"/>
    </source>
</evidence>
<gene>
    <name evidence="1" type="ORF">KC01_LOCUS24333</name>
</gene>
<evidence type="ECO:0000313" key="2">
    <source>
        <dbReference type="Proteomes" id="UP001497482"/>
    </source>
</evidence>
<keyword evidence="2" id="KW-1185">Reference proteome</keyword>
<reference evidence="1 2" key="1">
    <citation type="submission" date="2024-04" db="EMBL/GenBank/DDBJ databases">
        <authorList>
            <person name="Waldvogel A.-M."/>
            <person name="Schoenle A."/>
        </authorList>
    </citation>
    <scope>NUCLEOTIDE SEQUENCE [LARGE SCALE GENOMIC DNA]</scope>
</reference>
<proteinExistence type="predicted"/>